<organism evidence="1 2">
    <name type="scientific">Dendrobium catenatum</name>
    <dbReference type="NCBI Taxonomy" id="906689"/>
    <lineage>
        <taxon>Eukaryota</taxon>
        <taxon>Viridiplantae</taxon>
        <taxon>Streptophyta</taxon>
        <taxon>Embryophyta</taxon>
        <taxon>Tracheophyta</taxon>
        <taxon>Spermatophyta</taxon>
        <taxon>Magnoliopsida</taxon>
        <taxon>Liliopsida</taxon>
        <taxon>Asparagales</taxon>
        <taxon>Orchidaceae</taxon>
        <taxon>Epidendroideae</taxon>
        <taxon>Malaxideae</taxon>
        <taxon>Dendrobiinae</taxon>
        <taxon>Dendrobium</taxon>
    </lineage>
</organism>
<reference evidence="1 2" key="2">
    <citation type="journal article" date="2017" name="Nature">
        <title>The Apostasia genome and the evolution of orchids.</title>
        <authorList>
            <person name="Zhang G.Q."/>
            <person name="Liu K.W."/>
            <person name="Li Z."/>
            <person name="Lohaus R."/>
            <person name="Hsiao Y.Y."/>
            <person name="Niu S.C."/>
            <person name="Wang J.Y."/>
            <person name="Lin Y.C."/>
            <person name="Xu Q."/>
            <person name="Chen L.J."/>
            <person name="Yoshida K."/>
            <person name="Fujiwara S."/>
            <person name="Wang Z.W."/>
            <person name="Zhang Y.Q."/>
            <person name="Mitsuda N."/>
            <person name="Wang M."/>
            <person name="Liu G.H."/>
            <person name="Pecoraro L."/>
            <person name="Huang H.X."/>
            <person name="Xiao X.J."/>
            <person name="Lin M."/>
            <person name="Wu X.Y."/>
            <person name="Wu W.L."/>
            <person name="Chen Y.Y."/>
            <person name="Chang S.B."/>
            <person name="Sakamoto S."/>
            <person name="Ohme-Takagi M."/>
            <person name="Yagi M."/>
            <person name="Zeng S.J."/>
            <person name="Shen C.Y."/>
            <person name="Yeh C.M."/>
            <person name="Luo Y.B."/>
            <person name="Tsai W.C."/>
            <person name="Van de Peer Y."/>
            <person name="Liu Z.J."/>
        </authorList>
    </citation>
    <scope>NUCLEOTIDE SEQUENCE [LARGE SCALE GENOMIC DNA]</scope>
    <source>
        <tissue evidence="1">The whole plant</tissue>
    </source>
</reference>
<name>A0A2I0WHW7_9ASPA</name>
<sequence length="135" mass="14894">MTYYFNCNMMNLGCGGCSIYLLKAGHYDHGSRCTDFSAQEISKPILPLFISIQKASRRVGQLVHSAGPPSLPLDNAGLTGLPLHHLSLLRSYIWCHRFMLWTLWCAEGSVHGQADAKEGKVEVLLAFLALVSTQT</sequence>
<dbReference type="AlphaFoldDB" id="A0A2I0WHW7"/>
<keyword evidence="2" id="KW-1185">Reference proteome</keyword>
<reference evidence="1 2" key="1">
    <citation type="journal article" date="2016" name="Sci. Rep.">
        <title>The Dendrobium catenatum Lindl. genome sequence provides insights into polysaccharide synthase, floral development and adaptive evolution.</title>
        <authorList>
            <person name="Zhang G.Q."/>
            <person name="Xu Q."/>
            <person name="Bian C."/>
            <person name="Tsai W.C."/>
            <person name="Yeh C.M."/>
            <person name="Liu K.W."/>
            <person name="Yoshida K."/>
            <person name="Zhang L.S."/>
            <person name="Chang S.B."/>
            <person name="Chen F."/>
            <person name="Shi Y."/>
            <person name="Su Y.Y."/>
            <person name="Zhang Y.Q."/>
            <person name="Chen L.J."/>
            <person name="Yin Y."/>
            <person name="Lin M."/>
            <person name="Huang H."/>
            <person name="Deng H."/>
            <person name="Wang Z.W."/>
            <person name="Zhu S.L."/>
            <person name="Zhao X."/>
            <person name="Deng C."/>
            <person name="Niu S.C."/>
            <person name="Huang J."/>
            <person name="Wang M."/>
            <person name="Liu G.H."/>
            <person name="Yang H.J."/>
            <person name="Xiao X.J."/>
            <person name="Hsiao Y.Y."/>
            <person name="Wu W.L."/>
            <person name="Chen Y.Y."/>
            <person name="Mitsuda N."/>
            <person name="Ohme-Takagi M."/>
            <person name="Luo Y.B."/>
            <person name="Van de Peer Y."/>
            <person name="Liu Z.J."/>
        </authorList>
    </citation>
    <scope>NUCLEOTIDE SEQUENCE [LARGE SCALE GENOMIC DNA]</scope>
    <source>
        <tissue evidence="1">The whole plant</tissue>
    </source>
</reference>
<accession>A0A2I0WHW7</accession>
<dbReference type="Proteomes" id="UP000233837">
    <property type="component" value="Unassembled WGS sequence"/>
</dbReference>
<evidence type="ECO:0000313" key="1">
    <source>
        <dbReference type="EMBL" id="PKU75254.1"/>
    </source>
</evidence>
<dbReference type="EMBL" id="KZ502623">
    <property type="protein sequence ID" value="PKU75254.1"/>
    <property type="molecule type" value="Genomic_DNA"/>
</dbReference>
<protein>
    <submittedName>
        <fullName evidence="1">Uncharacterized protein</fullName>
    </submittedName>
</protein>
<evidence type="ECO:0000313" key="2">
    <source>
        <dbReference type="Proteomes" id="UP000233837"/>
    </source>
</evidence>
<gene>
    <name evidence="1" type="ORF">MA16_Dca024828</name>
</gene>
<proteinExistence type="predicted"/>